<evidence type="ECO:0000256" key="3">
    <source>
        <dbReference type="ARBA" id="ARBA00022723"/>
    </source>
</evidence>
<evidence type="ECO:0000313" key="14">
    <source>
        <dbReference type="Proteomes" id="UP001196509"/>
    </source>
</evidence>
<dbReference type="NCBIfam" id="TIGR03073">
    <property type="entry name" value="release_rtcB"/>
    <property type="match status" value="1"/>
</dbReference>
<gene>
    <name evidence="13" type="ORF">K1W69_11025</name>
</gene>
<dbReference type="GO" id="GO:0046872">
    <property type="term" value="F:metal ion binding"/>
    <property type="evidence" value="ECO:0007669"/>
    <property type="project" value="UniProtKB-KW"/>
</dbReference>
<evidence type="ECO:0000256" key="12">
    <source>
        <dbReference type="SAM" id="MobiDB-lite"/>
    </source>
</evidence>
<name>A0AAE2ZNC5_9HYPH</name>
<dbReference type="GO" id="GO:0005525">
    <property type="term" value="F:GTP binding"/>
    <property type="evidence" value="ECO:0007669"/>
    <property type="project" value="UniProtKB-KW"/>
</dbReference>
<dbReference type="Proteomes" id="UP001196509">
    <property type="component" value="Unassembled WGS sequence"/>
</dbReference>
<feature type="region of interest" description="Disordered" evidence="12">
    <location>
        <begin position="376"/>
        <end position="395"/>
    </location>
</feature>
<feature type="active site" description="GMP-histidine intermediate" evidence="9">
    <location>
        <position position="293"/>
    </location>
</feature>
<protein>
    <recommendedName>
        <fullName evidence="1">3'-phosphate/5'-hydroxy nucleic acid ligase</fullName>
        <ecNumber evidence="1">6.5.1.8</ecNumber>
    </recommendedName>
</protein>
<feature type="binding site" evidence="10">
    <location>
        <begin position="293"/>
        <end position="296"/>
    </location>
    <ligand>
        <name>GMP</name>
        <dbReference type="ChEBI" id="CHEBI:58115"/>
    </ligand>
</feature>
<keyword evidence="4 10" id="KW-0547">Nucleotide-binding</keyword>
<evidence type="ECO:0000313" key="13">
    <source>
        <dbReference type="EMBL" id="MBW8637720.1"/>
    </source>
</evidence>
<dbReference type="InterPro" id="IPR036025">
    <property type="entry name" value="RtcB-like_sf"/>
</dbReference>
<feature type="binding site" evidence="11">
    <location>
        <position position="171"/>
    </location>
    <ligand>
        <name>Mn(2+)</name>
        <dbReference type="ChEBI" id="CHEBI:29035"/>
        <label>2</label>
    </ligand>
</feature>
<dbReference type="InterPro" id="IPR017510">
    <property type="entry name" value="RtcB2"/>
</dbReference>
<dbReference type="PANTHER" id="PTHR11118:SF1">
    <property type="entry name" value="RNA-SPLICING LIGASE RTCB HOMOLOG"/>
    <property type="match status" value="1"/>
</dbReference>
<comment type="catalytic activity">
    <reaction evidence="8">
        <text>a 3'-end 3'-phospho-ribonucleotide-RNA + a 5'-end dephospho-ribonucleoside-RNA + GTP = a ribonucleotidyl-ribonucleotide-RNA + GMP + diphosphate</text>
        <dbReference type="Rhea" id="RHEA:68076"/>
        <dbReference type="Rhea" id="RHEA-COMP:10463"/>
        <dbReference type="Rhea" id="RHEA-COMP:13936"/>
        <dbReference type="Rhea" id="RHEA-COMP:17355"/>
        <dbReference type="ChEBI" id="CHEBI:33019"/>
        <dbReference type="ChEBI" id="CHEBI:37565"/>
        <dbReference type="ChEBI" id="CHEBI:58115"/>
        <dbReference type="ChEBI" id="CHEBI:83062"/>
        <dbReference type="ChEBI" id="CHEBI:138284"/>
        <dbReference type="ChEBI" id="CHEBI:173118"/>
        <dbReference type="EC" id="6.5.1.8"/>
    </reaction>
</comment>
<feature type="binding site" evidence="10">
    <location>
        <begin position="241"/>
        <end position="242"/>
    </location>
    <ligand>
        <name>GMP</name>
        <dbReference type="ChEBI" id="CHEBI:58115"/>
    </ligand>
</feature>
<feature type="binding site" evidence="11">
    <location>
        <position position="241"/>
    </location>
    <ligand>
        <name>Mn(2+)</name>
        <dbReference type="ChEBI" id="CHEBI:29035"/>
        <label>2</label>
    </ligand>
</feature>
<evidence type="ECO:0000256" key="2">
    <source>
        <dbReference type="ARBA" id="ARBA00022598"/>
    </source>
</evidence>
<evidence type="ECO:0000256" key="6">
    <source>
        <dbReference type="ARBA" id="ARBA00023134"/>
    </source>
</evidence>
<feature type="compositionally biased region" description="Basic residues" evidence="12">
    <location>
        <begin position="385"/>
        <end position="395"/>
    </location>
</feature>
<dbReference type="GO" id="GO:0006396">
    <property type="term" value="P:RNA processing"/>
    <property type="evidence" value="ECO:0007669"/>
    <property type="project" value="InterPro"/>
</dbReference>
<dbReference type="Gene3D" id="3.90.1860.10">
    <property type="entry name" value="tRNA-splicing ligase RtcB"/>
    <property type="match status" value="1"/>
</dbReference>
<proteinExistence type="predicted"/>
<evidence type="ECO:0000256" key="4">
    <source>
        <dbReference type="ARBA" id="ARBA00022741"/>
    </source>
</evidence>
<comment type="cofactor">
    <cofactor evidence="11">
        <name>Mn(2+)</name>
        <dbReference type="ChEBI" id="CHEBI:29035"/>
    </cofactor>
    <text evidence="11">Binds 2 manganese ions per subunit.</text>
</comment>
<evidence type="ECO:0000256" key="1">
    <source>
        <dbReference type="ARBA" id="ARBA00012726"/>
    </source>
</evidence>
<dbReference type="GO" id="GO:0170057">
    <property type="term" value="F:RNA ligase (GTP) activity"/>
    <property type="evidence" value="ECO:0007669"/>
    <property type="project" value="UniProtKB-EC"/>
</dbReference>
<keyword evidence="14" id="KW-1185">Reference proteome</keyword>
<evidence type="ECO:0000256" key="10">
    <source>
        <dbReference type="PIRSR" id="PIRSR601233-2"/>
    </source>
</evidence>
<dbReference type="AlphaFoldDB" id="A0AAE2ZNC5"/>
<dbReference type="GO" id="GO:0042245">
    <property type="term" value="P:RNA repair"/>
    <property type="evidence" value="ECO:0007669"/>
    <property type="project" value="UniProtKB-KW"/>
</dbReference>
<keyword evidence="6 10" id="KW-0342">GTP-binding</keyword>
<evidence type="ECO:0000256" key="5">
    <source>
        <dbReference type="ARBA" id="ARBA00022800"/>
    </source>
</evidence>
<evidence type="ECO:0000256" key="7">
    <source>
        <dbReference type="ARBA" id="ARBA00023211"/>
    </source>
</evidence>
<feature type="binding site" evidence="10">
    <location>
        <begin position="140"/>
        <end position="144"/>
    </location>
    <ligand>
        <name>GMP</name>
        <dbReference type="ChEBI" id="CHEBI:58115"/>
    </ligand>
</feature>
<feature type="binding site" evidence="10">
    <location>
        <position position="275"/>
    </location>
    <ligand>
        <name>GMP</name>
        <dbReference type="ChEBI" id="CHEBI:58115"/>
    </ligand>
</feature>
<feature type="binding site" evidence="10">
    <location>
        <position position="372"/>
    </location>
    <ligand>
        <name>GMP</name>
        <dbReference type="ChEBI" id="CHEBI:58115"/>
    </ligand>
</feature>
<keyword evidence="7 11" id="KW-0464">Manganese</keyword>
<evidence type="ECO:0000256" key="8">
    <source>
        <dbReference type="ARBA" id="ARBA00047746"/>
    </source>
</evidence>
<keyword evidence="2 13" id="KW-0436">Ligase</keyword>
<dbReference type="PANTHER" id="PTHR11118">
    <property type="entry name" value="RNA-SPLICING LIGASE RTCB HOMOLOG"/>
    <property type="match status" value="1"/>
</dbReference>
<accession>A0AAE2ZNC5</accession>
<dbReference type="EMBL" id="JAICBX010000002">
    <property type="protein sequence ID" value="MBW8637720.1"/>
    <property type="molecule type" value="Genomic_DNA"/>
</dbReference>
<keyword evidence="3 11" id="KW-0479">Metal-binding</keyword>
<dbReference type="GO" id="GO:0003972">
    <property type="term" value="F:RNA ligase (ATP) activity"/>
    <property type="evidence" value="ECO:0007669"/>
    <property type="project" value="TreeGrafter"/>
</dbReference>
<dbReference type="EC" id="6.5.1.8" evidence="1"/>
<keyword evidence="5" id="KW-0692">RNA repair</keyword>
<dbReference type="RefSeq" id="WP_220228408.1">
    <property type="nucleotide sequence ID" value="NZ_JAICBX010000002.1"/>
</dbReference>
<dbReference type="SUPFAM" id="SSF103365">
    <property type="entry name" value="Hypothetical protein PH1602"/>
    <property type="match status" value="1"/>
</dbReference>
<organism evidence="13 14">
    <name type="scientific">Flavimaribacter sediminis</name>
    <dbReference type="NCBI Taxonomy" id="2865987"/>
    <lineage>
        <taxon>Bacteria</taxon>
        <taxon>Pseudomonadati</taxon>
        <taxon>Pseudomonadota</taxon>
        <taxon>Alphaproteobacteria</taxon>
        <taxon>Hyphomicrobiales</taxon>
        <taxon>Rhizobiaceae</taxon>
        <taxon>Flavimaribacter</taxon>
    </lineage>
</organism>
<reference evidence="13" key="1">
    <citation type="submission" date="2021-08" db="EMBL/GenBank/DDBJ databases">
        <title>Hoeflea bacterium WL0058 sp. nov., isolated from the sediment.</title>
        <authorList>
            <person name="Wang L."/>
            <person name="Zhang D."/>
        </authorList>
    </citation>
    <scope>NUCLEOTIDE SEQUENCE</scope>
    <source>
        <strain evidence="13">WL0058</strain>
    </source>
</reference>
<feature type="binding site" evidence="11">
    <location>
        <position position="141"/>
    </location>
    <ligand>
        <name>Mn(2+)</name>
        <dbReference type="ChEBI" id="CHEBI:29035"/>
        <label>1</label>
    </ligand>
</feature>
<dbReference type="InterPro" id="IPR001233">
    <property type="entry name" value="RtcB"/>
</dbReference>
<evidence type="ECO:0000256" key="11">
    <source>
        <dbReference type="PIRSR" id="PIRSR601233-3"/>
    </source>
</evidence>
<sequence>MGNPERDGAPAETAASIHEFYTASSWIEGAATEQLRQVANLPGVRQIAAFPDLHPGTFGPIGCAVLSERLYPQLIGNDIGCGMSLFALDLPRSKLRLDRAAQKLRVLESAWSGNAAGYLAEAGLPSDAFSEAIGSIGGGNHFCELQVIEEITDDAASGHDLAPQTLLLFVHSGSRGFGTHVFRSVVERFADGLEQGSTAANRYLDDHDRAVAWASLNRRIIALRAAVALRADIRTVVDSPHNVVERQGDLFLHRKGAAVATTPLVPLAGSRDSLSFLLKPTGCKPEALASLSHGSGRKYDRKSMLGRVGSTRSDRERLLRTSFGGRVICDDRQLLIEEAPDAYKNSAHVCDDLVSHGLATCVASLQPLITFKKATEPEGTESWKRQRKDHGRKWR</sequence>
<comment type="caution">
    <text evidence="13">The sequence shown here is derived from an EMBL/GenBank/DDBJ whole genome shotgun (WGS) entry which is preliminary data.</text>
</comment>
<evidence type="ECO:0000256" key="9">
    <source>
        <dbReference type="PIRSR" id="PIRSR601233-1"/>
    </source>
</evidence>
<dbReference type="Pfam" id="PF01139">
    <property type="entry name" value="RtcB"/>
    <property type="match status" value="2"/>
</dbReference>